<dbReference type="Proteomes" id="UP000190080">
    <property type="component" value="Unassembled WGS sequence"/>
</dbReference>
<keyword evidence="6 8" id="KW-1133">Transmembrane helix</keyword>
<feature type="transmembrane region" description="Helical" evidence="8">
    <location>
        <begin position="194"/>
        <end position="213"/>
    </location>
</feature>
<dbReference type="EMBL" id="MZGV01000078">
    <property type="protein sequence ID" value="OPJ57598.1"/>
    <property type="molecule type" value="Genomic_DNA"/>
</dbReference>
<evidence type="ECO:0000256" key="1">
    <source>
        <dbReference type="ARBA" id="ARBA00004651"/>
    </source>
</evidence>
<evidence type="ECO:0000256" key="7">
    <source>
        <dbReference type="ARBA" id="ARBA00023136"/>
    </source>
</evidence>
<organism evidence="9 10">
    <name type="scientific">Clostridium oryzae</name>
    <dbReference type="NCBI Taxonomy" id="1450648"/>
    <lineage>
        <taxon>Bacteria</taxon>
        <taxon>Bacillati</taxon>
        <taxon>Bacillota</taxon>
        <taxon>Clostridia</taxon>
        <taxon>Eubacteriales</taxon>
        <taxon>Clostridiaceae</taxon>
        <taxon>Clostridium</taxon>
    </lineage>
</organism>
<feature type="transmembrane region" description="Helical" evidence="8">
    <location>
        <begin position="348"/>
        <end position="381"/>
    </location>
</feature>
<feature type="transmembrane region" description="Helical" evidence="8">
    <location>
        <begin position="16"/>
        <end position="41"/>
    </location>
</feature>
<evidence type="ECO:0000313" key="9">
    <source>
        <dbReference type="EMBL" id="OPJ57598.1"/>
    </source>
</evidence>
<evidence type="ECO:0000256" key="4">
    <source>
        <dbReference type="ARBA" id="ARBA00022475"/>
    </source>
</evidence>
<dbReference type="STRING" id="1450648.CLORY_40160"/>
<sequence>MFEKFKSHINKKYTTISVYVIITVAIIFALGFATTRIGIIFKTATDVLFYLLKIFTPVFIGVVIAYIIDPMVNFTEKLYSKSKIIRFKNQKKYRSLAVFSCIIGTITLIFVLVGLFIFSITKEIANIKLDQAIALITNYINSFSDSLSSFEGKLADLNIVKSNAIDQYISQLSTSLINGLKDFTNNLAGSTKHISSYASNIVFGLIIGIYLLLDKEDFKEYCDKFSRALFTDKMQNRIKNFWEDFNRIFSGYIRGQLLDSLFMCIVLSICLTIIGIKFGMLIGVLAGLCNLIPYFGPIVAFVGTILFGMLNGQYTQVIIAIVVLLIVQQIDGNIIGPKLLGKSVSLKPIFILVAVLIGSQIAGVLGMVLAVPVAGIIKLFIKRHIDERLRKKEAAEHEAAVSKE</sequence>
<keyword evidence="4" id="KW-1003">Cell membrane</keyword>
<dbReference type="InterPro" id="IPR002549">
    <property type="entry name" value="AI-2E-like"/>
</dbReference>
<feature type="transmembrane region" description="Helical" evidence="8">
    <location>
        <begin position="317"/>
        <end position="336"/>
    </location>
</feature>
<comment type="subcellular location">
    <subcellularLocation>
        <location evidence="1">Cell membrane</location>
        <topology evidence="1">Multi-pass membrane protein</topology>
    </subcellularLocation>
</comment>
<evidence type="ECO:0000256" key="6">
    <source>
        <dbReference type="ARBA" id="ARBA00022989"/>
    </source>
</evidence>
<dbReference type="GO" id="GO:0005886">
    <property type="term" value="C:plasma membrane"/>
    <property type="evidence" value="ECO:0007669"/>
    <property type="project" value="UniProtKB-SubCell"/>
</dbReference>
<comment type="caution">
    <text evidence="9">The sequence shown here is derived from an EMBL/GenBank/DDBJ whole genome shotgun (WGS) entry which is preliminary data.</text>
</comment>
<proteinExistence type="inferred from homology"/>
<feature type="transmembrane region" description="Helical" evidence="8">
    <location>
        <begin position="47"/>
        <end position="68"/>
    </location>
</feature>
<evidence type="ECO:0000256" key="2">
    <source>
        <dbReference type="ARBA" id="ARBA00009773"/>
    </source>
</evidence>
<evidence type="ECO:0000256" key="8">
    <source>
        <dbReference type="SAM" id="Phobius"/>
    </source>
</evidence>
<feature type="transmembrane region" description="Helical" evidence="8">
    <location>
        <begin position="96"/>
        <end position="120"/>
    </location>
</feature>
<reference evidence="9 10" key="1">
    <citation type="submission" date="2017-03" db="EMBL/GenBank/DDBJ databases">
        <title>Genome sequence of Clostridium oryzae DSM 28571.</title>
        <authorList>
            <person name="Poehlein A."/>
            <person name="Daniel R."/>
        </authorList>
    </citation>
    <scope>NUCLEOTIDE SEQUENCE [LARGE SCALE GENOMIC DNA]</scope>
    <source>
        <strain evidence="9 10">DSM 28571</strain>
    </source>
</reference>
<dbReference type="PANTHER" id="PTHR21716">
    <property type="entry name" value="TRANSMEMBRANE PROTEIN"/>
    <property type="match status" value="1"/>
</dbReference>
<dbReference type="PANTHER" id="PTHR21716:SF53">
    <property type="entry name" value="PERMEASE PERM-RELATED"/>
    <property type="match status" value="1"/>
</dbReference>
<gene>
    <name evidence="9" type="ORF">CLORY_40160</name>
</gene>
<keyword evidence="10" id="KW-1185">Reference proteome</keyword>
<evidence type="ECO:0000313" key="10">
    <source>
        <dbReference type="Proteomes" id="UP000190080"/>
    </source>
</evidence>
<dbReference type="RefSeq" id="WP_079427859.1">
    <property type="nucleotide sequence ID" value="NZ_MZGV01000078.1"/>
</dbReference>
<evidence type="ECO:0000256" key="3">
    <source>
        <dbReference type="ARBA" id="ARBA00022448"/>
    </source>
</evidence>
<keyword evidence="7 8" id="KW-0472">Membrane</keyword>
<dbReference type="OrthoDB" id="9793390at2"/>
<accession>A0A1V4IC65</accession>
<dbReference type="GO" id="GO:0055085">
    <property type="term" value="P:transmembrane transport"/>
    <property type="evidence" value="ECO:0007669"/>
    <property type="project" value="TreeGrafter"/>
</dbReference>
<name>A0A1V4IC65_9CLOT</name>
<feature type="transmembrane region" description="Helical" evidence="8">
    <location>
        <begin position="291"/>
        <end position="310"/>
    </location>
</feature>
<evidence type="ECO:0000256" key="5">
    <source>
        <dbReference type="ARBA" id="ARBA00022692"/>
    </source>
</evidence>
<keyword evidence="5 8" id="KW-0812">Transmembrane</keyword>
<dbReference type="AlphaFoldDB" id="A0A1V4IC65"/>
<comment type="similarity">
    <text evidence="2">Belongs to the autoinducer-2 exporter (AI-2E) (TC 2.A.86) family.</text>
</comment>
<feature type="transmembrane region" description="Helical" evidence="8">
    <location>
        <begin position="261"/>
        <end position="285"/>
    </location>
</feature>
<dbReference type="Pfam" id="PF01594">
    <property type="entry name" value="AI-2E_transport"/>
    <property type="match status" value="1"/>
</dbReference>
<protein>
    <submittedName>
        <fullName evidence="9">Pheromone autoinducer 2 transporter</fullName>
    </submittedName>
</protein>
<keyword evidence="3" id="KW-0813">Transport</keyword>